<evidence type="ECO:0000256" key="1">
    <source>
        <dbReference type="ARBA" id="ARBA00004370"/>
    </source>
</evidence>
<evidence type="ECO:0000256" key="4">
    <source>
        <dbReference type="ARBA" id="ARBA00022946"/>
    </source>
</evidence>
<evidence type="ECO:0000313" key="7">
    <source>
        <dbReference type="EMBL" id="KAA0681379.1"/>
    </source>
</evidence>
<comment type="subcellular location">
    <subcellularLocation>
        <location evidence="1">Membrane</location>
    </subcellularLocation>
</comment>
<dbReference type="Gene3D" id="3.30.160.190">
    <property type="entry name" value="atu1810 like domain"/>
    <property type="match status" value="1"/>
</dbReference>
<accession>A0A9W7NKE6</accession>
<dbReference type="AlphaFoldDB" id="A0A9W7NKE6"/>
<dbReference type="InterPro" id="IPR038532">
    <property type="entry name" value="NDUFS4-like_sf"/>
</dbReference>
<evidence type="ECO:0000256" key="2">
    <source>
        <dbReference type="ARBA" id="ARBA00022448"/>
    </source>
</evidence>
<dbReference type="InterPro" id="IPR006885">
    <property type="entry name" value="NADH_UbQ_FeS_4_mit-like"/>
</dbReference>
<evidence type="ECO:0000256" key="3">
    <source>
        <dbReference type="ARBA" id="ARBA00022660"/>
    </source>
</evidence>
<comment type="caution">
    <text evidence="7">The sequence shown here is derived from an EMBL/GenBank/DDBJ whole genome shotgun (WGS) entry which is preliminary data.</text>
</comment>
<dbReference type="GO" id="GO:0022900">
    <property type="term" value="P:electron transport chain"/>
    <property type="evidence" value="ECO:0007669"/>
    <property type="project" value="InterPro"/>
</dbReference>
<dbReference type="RefSeq" id="WP_149468745.1">
    <property type="nucleotide sequence ID" value="NZ_QOKW01000006.1"/>
</dbReference>
<dbReference type="PANTHER" id="PTHR12219:SF8">
    <property type="entry name" value="NADH DEHYDROGENASE [UBIQUINONE] IRON-SULFUR PROTEIN 4, MITOCHONDRIAL"/>
    <property type="match status" value="1"/>
</dbReference>
<keyword evidence="8" id="KW-1185">Reference proteome</keyword>
<proteinExistence type="predicted"/>
<evidence type="ECO:0000313" key="8">
    <source>
        <dbReference type="Proteomes" id="UP000480854"/>
    </source>
</evidence>
<evidence type="ECO:0000256" key="5">
    <source>
        <dbReference type="ARBA" id="ARBA00022982"/>
    </source>
</evidence>
<reference evidence="7 8" key="1">
    <citation type="submission" date="2018-07" db="EMBL/GenBank/DDBJ databases">
        <title>Genome sequence of Azospirillum sp. ATCC 49961.</title>
        <authorList>
            <person name="Sant'Anna F.H."/>
            <person name="Baldani J.I."/>
            <person name="Zilli J.E."/>
            <person name="Reis V.M."/>
            <person name="Hartmann A."/>
            <person name="Cruz L."/>
            <person name="de Souza E.M."/>
            <person name="de Oliveira Pedrosa F."/>
            <person name="Passaglia L.M.P."/>
        </authorList>
    </citation>
    <scope>NUCLEOTIDE SEQUENCE [LARGE SCALE GENOMIC DNA]</scope>
    <source>
        <strain evidence="7 8">ATCC 49961</strain>
    </source>
</reference>
<keyword evidence="2" id="KW-0813">Transport</keyword>
<dbReference type="OrthoDB" id="9799572at2"/>
<evidence type="ECO:0000256" key="6">
    <source>
        <dbReference type="ARBA" id="ARBA00023136"/>
    </source>
</evidence>
<dbReference type="PANTHER" id="PTHR12219">
    <property type="entry name" value="NADH-UBIQUINONE OXIDOREDUCTASE"/>
    <property type="match status" value="1"/>
</dbReference>
<name>A0A9W7NKE6_9PROT</name>
<protein>
    <submittedName>
        <fullName evidence="7">Oxidoreductase</fullName>
    </submittedName>
</protein>
<keyword evidence="4" id="KW-0809">Transit peptide</keyword>
<organism evidence="7 8">
    <name type="scientific">Roseomonas genomospecies 6</name>
    <dbReference type="NCBI Taxonomy" id="214106"/>
    <lineage>
        <taxon>Bacteria</taxon>
        <taxon>Pseudomonadati</taxon>
        <taxon>Pseudomonadota</taxon>
        <taxon>Alphaproteobacteria</taxon>
        <taxon>Acetobacterales</taxon>
        <taxon>Roseomonadaceae</taxon>
        <taxon>Roseomonas</taxon>
    </lineage>
</organism>
<sequence length="98" mass="11600">MKVRIYQPSKAATQSGRAKTHRWLLEYEIETPRRPEPLMGWISSGDTLNQVRIGFETSEEAVAFAKRKGWEYTVQDAPVRRVRPRNYADNFRMDRPRF</sequence>
<dbReference type="GO" id="GO:0016020">
    <property type="term" value="C:membrane"/>
    <property type="evidence" value="ECO:0007669"/>
    <property type="project" value="UniProtKB-SubCell"/>
</dbReference>
<keyword evidence="6" id="KW-0472">Membrane</keyword>
<dbReference type="Pfam" id="PF04800">
    <property type="entry name" value="NDUS4"/>
    <property type="match status" value="1"/>
</dbReference>
<gene>
    <name evidence="7" type="ORF">DS843_09970</name>
</gene>
<keyword evidence="5" id="KW-0249">Electron transport</keyword>
<dbReference type="EMBL" id="QOKW01000006">
    <property type="protein sequence ID" value="KAA0681379.1"/>
    <property type="molecule type" value="Genomic_DNA"/>
</dbReference>
<keyword evidence="3" id="KW-0679">Respiratory chain</keyword>
<dbReference type="Proteomes" id="UP000480854">
    <property type="component" value="Unassembled WGS sequence"/>
</dbReference>